<gene>
    <name evidence="1" type="ORF">CEK71_09330</name>
</gene>
<organism evidence="1 2">
    <name type="scientific">Methylovulum psychrotolerans</name>
    <dbReference type="NCBI Taxonomy" id="1704499"/>
    <lineage>
        <taxon>Bacteria</taxon>
        <taxon>Pseudomonadati</taxon>
        <taxon>Pseudomonadota</taxon>
        <taxon>Gammaproteobacteria</taxon>
        <taxon>Methylococcales</taxon>
        <taxon>Methylococcaceae</taxon>
        <taxon>Methylovulum</taxon>
    </lineage>
</organism>
<dbReference type="RefSeq" id="WP_088619137.1">
    <property type="nucleotide sequence ID" value="NZ_CP022129.1"/>
</dbReference>
<dbReference type="AlphaFoldDB" id="A0A1Z4BY88"/>
<dbReference type="KEGG" id="mpsy:CEK71_09330"/>
<evidence type="ECO:0008006" key="3">
    <source>
        <dbReference type="Google" id="ProtNLM"/>
    </source>
</evidence>
<evidence type="ECO:0000313" key="1">
    <source>
        <dbReference type="EMBL" id="ASF46264.1"/>
    </source>
</evidence>
<evidence type="ECO:0000313" key="2">
    <source>
        <dbReference type="Proteomes" id="UP000197019"/>
    </source>
</evidence>
<reference evidence="1 2" key="1">
    <citation type="submission" date="2017-06" db="EMBL/GenBank/DDBJ databases">
        <title>Genome Sequencing of the methanotroph Methylovulum psychrotolerants str. HV10-M2 isolated from a high-altitude environment.</title>
        <authorList>
            <person name="Mateos-Rivera A."/>
        </authorList>
    </citation>
    <scope>NUCLEOTIDE SEQUENCE [LARGE SCALE GENOMIC DNA]</scope>
    <source>
        <strain evidence="1 2">HV10_M2</strain>
    </source>
</reference>
<accession>A0A1Z4BY88</accession>
<dbReference type="EMBL" id="CP022129">
    <property type="protein sequence ID" value="ASF46264.1"/>
    <property type="molecule type" value="Genomic_DNA"/>
</dbReference>
<protein>
    <recommendedName>
        <fullName evidence="3">Tetratricopeptide repeat protein</fullName>
    </recommendedName>
</protein>
<sequence>MIADADLIVCHDEDKNGPPPERHFFYLQDNNTLNSSELLAYVDILEKLVFRIARKPKHLISHLQRIYFCFHKDLNEQLFAAIVDFLVILNRHGQAISWRMLAGIKPGLSNEQFILIKEYLKDEQASPFLLAGNRYCILTRGIVGTNALVRQVVADQAKPDHDPLEIARDHIEYSQLEEAKQVLENALLKHPARVELQHELLALYKSTRDSEGFYTMLNELNRSDFDIIAEWDQLNNFFKGRNNNG</sequence>
<dbReference type="Proteomes" id="UP000197019">
    <property type="component" value="Chromosome"/>
</dbReference>
<proteinExistence type="predicted"/>
<keyword evidence="2" id="KW-1185">Reference proteome</keyword>
<name>A0A1Z4BY88_9GAMM</name>
<dbReference type="OrthoDB" id="9181290at2"/>